<dbReference type="OrthoDB" id="9906141at2759"/>
<evidence type="ECO:0000313" key="2">
    <source>
        <dbReference type="EMBL" id="KER22986.1"/>
    </source>
</evidence>
<dbReference type="KEGG" id="ovi:T265_09029"/>
<dbReference type="EMBL" id="KL596870">
    <property type="protein sequence ID" value="KER22986.1"/>
    <property type="molecule type" value="Genomic_DNA"/>
</dbReference>
<dbReference type="InterPro" id="IPR043535">
    <property type="entry name" value="TEDC1"/>
</dbReference>
<dbReference type="Proteomes" id="UP000054324">
    <property type="component" value="Unassembled WGS sequence"/>
</dbReference>
<sequence>MPSTPVNVRKSIILFAKLLKKCGFSEYLPENFRLAKFDDPRSKDCMLRLLYEVIYFSQYGHIDDLAHEGFKRFSFSDVLIYAYKKLQKLGYPCLSTTNKLGSSRELLLAAAWVFSQCNIMSQIERHLLCSFDVTELGRTTIPHFEKFTSNLSLWQLDWLLGRGRFLQKQLYQQRMGIIKSYLHSRGKSHLSPLQCLPVENPDLLQAEAEKIKVKRNDIELLKLWQAESVIFWRWIQSVAKERTSDHFAPMVSLSELSLARSSLFQCLSAHINLAKVAGVPQGPDLPFGSEQQPFPSLLTQIDDNLKACNLQLLSAESLCPSFISPLLFHYDIQTSDKNSKVTSRPGCLSLSEESAKLTSLLQECRRQFEDIKKELSEQLQEFARHNMSDVLFLFSMAGCTE</sequence>
<dbReference type="PANTHER" id="PTHR35076:SF1">
    <property type="entry name" value="TUBULIN EPSILON AND DELTA COMPLEX PROTEIN 1"/>
    <property type="match status" value="1"/>
</dbReference>
<dbReference type="InterPro" id="IPR027996">
    <property type="entry name" value="TEDC1_dom"/>
</dbReference>
<feature type="domain" description="Tubulin epsilon and delta complex protein 1" evidence="1">
    <location>
        <begin position="93"/>
        <end position="238"/>
    </location>
</feature>
<name>A0A074Z721_OPIVI</name>
<proteinExistence type="predicted"/>
<organism evidence="2 3">
    <name type="scientific">Opisthorchis viverrini</name>
    <name type="common">Southeast Asian liver fluke</name>
    <dbReference type="NCBI Taxonomy" id="6198"/>
    <lineage>
        <taxon>Eukaryota</taxon>
        <taxon>Metazoa</taxon>
        <taxon>Spiralia</taxon>
        <taxon>Lophotrochozoa</taxon>
        <taxon>Platyhelminthes</taxon>
        <taxon>Trematoda</taxon>
        <taxon>Digenea</taxon>
        <taxon>Opisthorchiida</taxon>
        <taxon>Opisthorchiata</taxon>
        <taxon>Opisthorchiidae</taxon>
        <taxon>Opisthorchis</taxon>
    </lineage>
</organism>
<dbReference type="GeneID" id="20323208"/>
<evidence type="ECO:0000313" key="3">
    <source>
        <dbReference type="Proteomes" id="UP000054324"/>
    </source>
</evidence>
<protein>
    <recommendedName>
        <fullName evidence="1">Tubulin epsilon and delta complex protein 1 domain-containing protein</fullName>
    </recommendedName>
</protein>
<gene>
    <name evidence="2" type="ORF">T265_09029</name>
</gene>
<accession>A0A074Z721</accession>
<evidence type="ECO:0000259" key="1">
    <source>
        <dbReference type="Pfam" id="PF14970"/>
    </source>
</evidence>
<reference evidence="2 3" key="1">
    <citation type="submission" date="2013-11" db="EMBL/GenBank/DDBJ databases">
        <title>Opisthorchis viverrini - life in the bile duct.</title>
        <authorList>
            <person name="Young N.D."/>
            <person name="Nagarajan N."/>
            <person name="Lin S.J."/>
            <person name="Korhonen P.K."/>
            <person name="Jex A.R."/>
            <person name="Hall R.S."/>
            <person name="Safavi-Hemami H."/>
            <person name="Kaewkong W."/>
            <person name="Bertrand D."/>
            <person name="Gao S."/>
            <person name="Seet Q."/>
            <person name="Wongkham S."/>
            <person name="Teh B.T."/>
            <person name="Wongkham C."/>
            <person name="Intapan P.M."/>
            <person name="Maleewong W."/>
            <person name="Yang X."/>
            <person name="Hu M."/>
            <person name="Wang Z."/>
            <person name="Hofmann A."/>
            <person name="Sternberg P.W."/>
            <person name="Tan P."/>
            <person name="Wang J."/>
            <person name="Gasser R.B."/>
        </authorList>
    </citation>
    <scope>NUCLEOTIDE SEQUENCE [LARGE SCALE GENOMIC DNA]</scope>
</reference>
<dbReference type="Pfam" id="PF14970">
    <property type="entry name" value="TEDC1"/>
    <property type="match status" value="1"/>
</dbReference>
<dbReference type="AlphaFoldDB" id="A0A074Z721"/>
<keyword evidence="3" id="KW-1185">Reference proteome</keyword>
<dbReference type="PANTHER" id="PTHR35076">
    <property type="entry name" value="TUBULIN EPSILON AND DELTA COMPLEX PROTEIN 1"/>
    <property type="match status" value="1"/>
</dbReference>
<dbReference type="RefSeq" id="XP_009173257.1">
    <property type="nucleotide sequence ID" value="XM_009174993.1"/>
</dbReference>
<dbReference type="CTD" id="20323208"/>